<comment type="caution">
    <text evidence="3">The sequence shown here is derived from an EMBL/GenBank/DDBJ whole genome shotgun (WGS) entry which is preliminary data.</text>
</comment>
<reference evidence="3 4" key="1">
    <citation type="submission" date="2017-06" db="EMBL/GenBank/DDBJ databases">
        <title>Comparative genomic analysis of Ambrosia Fusariam Clade fungi.</title>
        <authorList>
            <person name="Stajich J.E."/>
            <person name="Carrillo J."/>
            <person name="Kijimoto T."/>
            <person name="Eskalen A."/>
            <person name="O'Donnell K."/>
            <person name="Kasson M."/>
        </authorList>
    </citation>
    <scope>NUCLEOTIDE SEQUENCE [LARGE SCALE GENOMIC DNA]</scope>
    <source>
        <strain evidence="3 4">NRRL62579</strain>
    </source>
</reference>
<feature type="compositionally biased region" description="Low complexity" evidence="1">
    <location>
        <begin position="1072"/>
        <end position="1087"/>
    </location>
</feature>
<dbReference type="EMBL" id="NKCK01000119">
    <property type="protein sequence ID" value="RSL98015.1"/>
    <property type="molecule type" value="Genomic_DNA"/>
</dbReference>
<sequence>MSDTKMRPEDLPMWLPLREGCEWDSIFNMHECFDPEYDTLPLVLLRLAFWVFAVSPRFLWWLLVAYHFRRLINTSRTVVFLQQSRSSPSVGSSGSFSPRQTFLFMAYHLPGTILDGIVLARDYAYQCMDLEILFPGPGEWDLDTDPRDTAGEAFFRRLLSEDREMRRRKESEEQARRDHESAMREQEREVREREVVRQKELEERRRQWARREEAARQESERRGYDPDADFSGLGAIFRRTARRWRPLVPEPEPELELARVKPRYPDGASRSSRGENIGRGYLFEVHLNRSSDGLDDRGEAARGHCFQATGEGRFISRKGSSTFETDSHPAPESPMVKQTADEPTTDEPSERPQPPASASPRPSAPSSTPTPSGRQHARSSRKLFGARVSTNPQGRHPSGRVRTSRDVGGRVRSQRRSGRGRPGRLSGTPAGGRVDETPSESSESSTREAEQVVEQVADTNGTAAAASSSPAAAADQSSLPAEVAPDTTSSVFKRPEDFDDFEEWLNSSLPPIDLEFPLPVDDAAATTTTTTTTTAQDLSGQPDGDVNDDAMALGDLLGSALGEMSLDDDAEISSTSDLMDLDSPQDQTAVGQEQLASEMEIVQDDSGDIGPLTSLSPEMDWEGEEGPDIVMDDVEAPPAPPTSPPATPVAPTTPALPRTPSPKEKEASSPEPPAAPRRRQVSPPIFFNFTQPGDVTDVAQSDHQEEDTDRSQEELDELERDLIAAFEDDDDDDNSDVVTVVHVSPPTQGLDHTLPPTNDDQPPLVDPALFASTVPAASESSTNQAASGADQPQEASQEEMSKRRILKPRTRRTKDTTSAPAQSRQTSLQSVSEQNEQGQDQAPMDDTAQNLVLLAGLEGIPVGNITQPQPHPQPTPPVAPPSAVPDTTAKTTTTRGNNQTAPRQEQQDIPSSTAASQPTPAPIQMGGLTLPGGNTLTTTPTPTPSSLQPQQNVPSSSAANQTVNVPSIQMGGLILPGGNMSTTTPTPTAQQDPPKQKPMTQGPRKGSVFSDTFMTESPEEMTPSQTPTRSDSTPTGTTTDLGAAELQRAIRRQTAKKGKKPQLFHSKKSNLSSSVTSSTPSTPSTPVRQGSTDTAMEAESSDAAAQRLLSGSNSKKKITVVPSSTVPQHLRDQEREGERYVPSP</sequence>
<feature type="compositionally biased region" description="Acidic residues" evidence="1">
    <location>
        <begin position="726"/>
        <end position="735"/>
    </location>
</feature>
<feature type="compositionally biased region" description="Basic and acidic residues" evidence="1">
    <location>
        <begin position="1129"/>
        <end position="1144"/>
    </location>
</feature>
<feature type="region of interest" description="Disordered" evidence="1">
    <location>
        <begin position="521"/>
        <end position="547"/>
    </location>
</feature>
<accession>A0A428T7K4</accession>
<feature type="compositionally biased region" description="Polar residues" evidence="1">
    <location>
        <begin position="688"/>
        <end position="701"/>
    </location>
</feature>
<feature type="compositionally biased region" description="Polar residues" evidence="1">
    <location>
        <begin position="895"/>
        <end position="918"/>
    </location>
</feature>
<evidence type="ECO:0000313" key="3">
    <source>
        <dbReference type="EMBL" id="RSL98015.1"/>
    </source>
</evidence>
<feature type="compositionally biased region" description="Polar residues" evidence="1">
    <location>
        <begin position="948"/>
        <end position="967"/>
    </location>
</feature>
<keyword evidence="2" id="KW-1133">Transmembrane helix</keyword>
<proteinExistence type="predicted"/>
<feature type="compositionally biased region" description="Low complexity" evidence="1">
    <location>
        <begin position="463"/>
        <end position="481"/>
    </location>
</feature>
<feature type="compositionally biased region" description="Polar residues" evidence="1">
    <location>
        <begin position="816"/>
        <end position="840"/>
    </location>
</feature>
<feature type="compositionally biased region" description="Acidic residues" evidence="1">
    <location>
        <begin position="619"/>
        <end position="635"/>
    </location>
</feature>
<feature type="transmembrane region" description="Helical" evidence="2">
    <location>
        <begin position="47"/>
        <end position="66"/>
    </location>
</feature>
<feature type="region of interest" description="Disordered" evidence="1">
    <location>
        <begin position="312"/>
        <end position="495"/>
    </location>
</feature>
<dbReference type="Proteomes" id="UP000287144">
    <property type="component" value="Unassembled WGS sequence"/>
</dbReference>
<name>A0A428T7K4_9HYPO</name>
<organism evidence="3 4">
    <name type="scientific">Fusarium oligoseptatum</name>
    <dbReference type="NCBI Taxonomy" id="2604345"/>
    <lineage>
        <taxon>Eukaryota</taxon>
        <taxon>Fungi</taxon>
        <taxon>Dikarya</taxon>
        <taxon>Ascomycota</taxon>
        <taxon>Pezizomycotina</taxon>
        <taxon>Sordariomycetes</taxon>
        <taxon>Hypocreomycetidae</taxon>
        <taxon>Hypocreales</taxon>
        <taxon>Nectriaceae</taxon>
        <taxon>Fusarium</taxon>
        <taxon>Fusarium solani species complex</taxon>
    </lineage>
</organism>
<feature type="compositionally biased region" description="Basic residues" evidence="1">
    <location>
        <begin position="1049"/>
        <end position="1068"/>
    </location>
</feature>
<feature type="compositionally biased region" description="Low complexity" evidence="1">
    <location>
        <begin position="358"/>
        <end position="372"/>
    </location>
</feature>
<feature type="compositionally biased region" description="Basic residues" evidence="1">
    <location>
        <begin position="412"/>
        <end position="422"/>
    </location>
</feature>
<keyword evidence="4" id="KW-1185">Reference proteome</keyword>
<feature type="compositionally biased region" description="Pro residues" evidence="1">
    <location>
        <begin position="637"/>
        <end position="648"/>
    </location>
</feature>
<feature type="compositionally biased region" description="Basic and acidic residues" evidence="1">
    <location>
        <begin position="166"/>
        <end position="225"/>
    </location>
</feature>
<feature type="region of interest" description="Disordered" evidence="1">
    <location>
        <begin position="601"/>
        <end position="1144"/>
    </location>
</feature>
<feature type="compositionally biased region" description="Low complexity" evidence="1">
    <location>
        <begin position="884"/>
        <end position="894"/>
    </location>
</feature>
<feature type="compositionally biased region" description="Low complexity" evidence="1">
    <location>
        <begin position="982"/>
        <end position="993"/>
    </location>
</feature>
<feature type="compositionally biased region" description="Low complexity" evidence="1">
    <location>
        <begin position="926"/>
        <end position="947"/>
    </location>
</feature>
<feature type="compositionally biased region" description="Low complexity" evidence="1">
    <location>
        <begin position="523"/>
        <end position="535"/>
    </location>
</feature>
<feature type="compositionally biased region" description="Basic residues" evidence="1">
    <location>
        <begin position="803"/>
        <end position="812"/>
    </location>
</feature>
<keyword evidence="2" id="KW-0812">Transmembrane</keyword>
<feature type="compositionally biased region" description="Low complexity" evidence="1">
    <location>
        <begin position="1026"/>
        <end position="1040"/>
    </location>
</feature>
<evidence type="ECO:0000256" key="1">
    <source>
        <dbReference type="SAM" id="MobiDB-lite"/>
    </source>
</evidence>
<feature type="compositionally biased region" description="Pro residues" evidence="1">
    <location>
        <begin position="869"/>
        <end position="883"/>
    </location>
</feature>
<feature type="compositionally biased region" description="Low complexity" evidence="1">
    <location>
        <begin position="649"/>
        <end position="658"/>
    </location>
</feature>
<dbReference type="STRING" id="1325735.A0A428T7K4"/>
<feature type="compositionally biased region" description="Acidic residues" evidence="1">
    <location>
        <begin position="704"/>
        <end position="719"/>
    </location>
</feature>
<keyword evidence="2" id="KW-0472">Membrane</keyword>
<evidence type="ECO:0000256" key="2">
    <source>
        <dbReference type="SAM" id="Phobius"/>
    </source>
</evidence>
<feature type="region of interest" description="Disordered" evidence="1">
    <location>
        <begin position="166"/>
        <end position="229"/>
    </location>
</feature>
<evidence type="ECO:0000313" key="4">
    <source>
        <dbReference type="Proteomes" id="UP000287144"/>
    </source>
</evidence>
<gene>
    <name evidence="3" type="ORF">CEP52_010549</name>
</gene>
<dbReference type="AlphaFoldDB" id="A0A428T7K4"/>
<protein>
    <submittedName>
        <fullName evidence="3">Uncharacterized protein</fullName>
    </submittedName>
</protein>